<evidence type="ECO:0000313" key="3">
    <source>
        <dbReference type="Proteomes" id="UP000784294"/>
    </source>
</evidence>
<feature type="compositionally biased region" description="Basic and acidic residues" evidence="1">
    <location>
        <begin position="707"/>
        <end position="721"/>
    </location>
</feature>
<reference evidence="2" key="1">
    <citation type="submission" date="2018-11" db="EMBL/GenBank/DDBJ databases">
        <authorList>
            <consortium name="Pathogen Informatics"/>
        </authorList>
    </citation>
    <scope>NUCLEOTIDE SEQUENCE</scope>
</reference>
<accession>A0A448WNJ0</accession>
<evidence type="ECO:0000313" key="2">
    <source>
        <dbReference type="EMBL" id="VEL15965.1"/>
    </source>
</evidence>
<feature type="region of interest" description="Disordered" evidence="1">
    <location>
        <begin position="707"/>
        <end position="740"/>
    </location>
</feature>
<gene>
    <name evidence="2" type="ORF">PXEA_LOCUS9405</name>
</gene>
<sequence>MPQSDHSCLSTAAAIASVNTLSGHQAGDISRTIISSPPPSPSHLAISTASQLVGPHVGFRGGPTPSECISSTNGHSQSNCDGLSSSGLISGFSANCSPANYLTGQAINHLNGYSNLPLQAHTQAFSLQHQQLNAHSQHNQQHQPSMLPHSLESQQHHQHPRQYQQQVTPFSSINLRFPSTSSIVYPASSSYGSNGRSSVSVYMPNTLTNDYQLPSVYSATNSDVPATSIHHSPTCTAPAGQTLPPSLIRSPVESESVSSQRLHAPMAISSTGSAILEQSKPSTASELLSLNPLHAVSEAKPGGYAASSAGQDSSEALHSTSPSDGYSTIRPVTLSDSANSTGFLLNSTPFKTTLETGIQHFQLQQPTIPNTRNVPASKSANPSSFCLLDRQDYYPASVSSPGSTKLTSFIGQCVASESSISGSVYSLGGESSEDHVSSYYDERVRSNPVETSRTVDTSDSIHPASSASDSYLANTRSLTGQVEARTYPNSLPIQASNPVALLSADNVNSTYTPNSNISAAAAAAAAVAAAANHLVYDRFSSLLHPASWSSWYQQHHQYHQQQVQLRKSGSHSEHKAGVENFTDFESTGFGFQTQTLQHQQPQTSSRVNSFQVPDEGEILPGTVLFRRTSRPECYADISGNLAASNSCEREAYRTYLEVAPTSKTNVDGQLARIEGSNESGHAYHNETLCCHVKTHCSVNSGGKDLLTRKKLEPKEDDHEANDAQEGESEEENQNEEMIEQSESVIELRDGDEMSLCGKRRRVLSDPYFKVFNANVTAKSSVNCEQDHIKVEKMGKKVICFIPFV</sequence>
<feature type="region of interest" description="Disordered" evidence="1">
    <location>
        <begin position="131"/>
        <end position="165"/>
    </location>
</feature>
<feature type="compositionally biased region" description="Polar residues" evidence="1">
    <location>
        <begin position="308"/>
        <end position="326"/>
    </location>
</feature>
<name>A0A448WNJ0_9PLAT</name>
<feature type="compositionally biased region" description="Polar residues" evidence="1">
    <location>
        <begin position="448"/>
        <end position="468"/>
    </location>
</feature>
<proteinExistence type="predicted"/>
<comment type="caution">
    <text evidence="2">The sequence shown here is derived from an EMBL/GenBank/DDBJ whole genome shotgun (WGS) entry which is preliminary data.</text>
</comment>
<dbReference type="AlphaFoldDB" id="A0A448WNJ0"/>
<organism evidence="2 3">
    <name type="scientific">Protopolystoma xenopodis</name>
    <dbReference type="NCBI Taxonomy" id="117903"/>
    <lineage>
        <taxon>Eukaryota</taxon>
        <taxon>Metazoa</taxon>
        <taxon>Spiralia</taxon>
        <taxon>Lophotrochozoa</taxon>
        <taxon>Platyhelminthes</taxon>
        <taxon>Monogenea</taxon>
        <taxon>Polyopisthocotylea</taxon>
        <taxon>Polystomatidea</taxon>
        <taxon>Polystomatidae</taxon>
        <taxon>Protopolystoma</taxon>
    </lineage>
</organism>
<feature type="region of interest" description="Disordered" evidence="1">
    <location>
        <begin position="301"/>
        <end position="331"/>
    </location>
</feature>
<feature type="compositionally biased region" description="Polar residues" evidence="1">
    <location>
        <begin position="131"/>
        <end position="144"/>
    </location>
</feature>
<protein>
    <submittedName>
        <fullName evidence="2">Uncharacterized protein</fullName>
    </submittedName>
</protein>
<dbReference type="Proteomes" id="UP000784294">
    <property type="component" value="Unassembled WGS sequence"/>
</dbReference>
<dbReference type="EMBL" id="CAAALY010026597">
    <property type="protein sequence ID" value="VEL15965.1"/>
    <property type="molecule type" value="Genomic_DNA"/>
</dbReference>
<evidence type="ECO:0000256" key="1">
    <source>
        <dbReference type="SAM" id="MobiDB-lite"/>
    </source>
</evidence>
<feature type="region of interest" description="Disordered" evidence="1">
    <location>
        <begin position="443"/>
        <end position="468"/>
    </location>
</feature>
<keyword evidence="3" id="KW-1185">Reference proteome</keyword>
<feature type="compositionally biased region" description="Acidic residues" evidence="1">
    <location>
        <begin position="722"/>
        <end position="739"/>
    </location>
</feature>